<evidence type="ECO:0000313" key="9">
    <source>
        <dbReference type="Proteomes" id="UP000784294"/>
    </source>
</evidence>
<dbReference type="AlphaFoldDB" id="A0A448X0Y7"/>
<keyword evidence="3 7" id="KW-0805">Transcription regulation</keyword>
<comment type="caution">
    <text evidence="8">The sequence shown here is derived from an EMBL/GenBank/DDBJ whole genome shotgun (WGS) entry which is preliminary data.</text>
</comment>
<organism evidence="8 9">
    <name type="scientific">Protopolystoma xenopodis</name>
    <dbReference type="NCBI Taxonomy" id="117903"/>
    <lineage>
        <taxon>Eukaryota</taxon>
        <taxon>Metazoa</taxon>
        <taxon>Spiralia</taxon>
        <taxon>Lophotrochozoa</taxon>
        <taxon>Platyhelminthes</taxon>
        <taxon>Monogenea</taxon>
        <taxon>Polyopisthocotylea</taxon>
        <taxon>Polystomatidea</taxon>
        <taxon>Polystomatidae</taxon>
        <taxon>Protopolystoma</taxon>
    </lineage>
</organism>
<comment type="similarity">
    <text evidence="2 7">Belongs to the Mediator complex subunit 8 family.</text>
</comment>
<evidence type="ECO:0000256" key="3">
    <source>
        <dbReference type="ARBA" id="ARBA00023015"/>
    </source>
</evidence>
<comment type="subunit">
    <text evidence="7">Component of the Mediator complex.</text>
</comment>
<evidence type="ECO:0000313" key="8">
    <source>
        <dbReference type="EMBL" id="VEL25024.1"/>
    </source>
</evidence>
<comment type="function">
    <text evidence="7">Component of the Mediator complex, a coactivator involved in the regulated transcription of nearly all RNA polymerase II-dependent genes. Mediator functions as a bridge to convey information from gene-specific regulatory proteins to the basal RNA polymerase II transcription machinery. Mediator is recruited to promoters by direct interactions with regulatory proteins and serves as a scaffold for the assembly of a functional preinitiation complex with RNA polymerase II and the general transcription factors.</text>
</comment>
<evidence type="ECO:0000256" key="5">
    <source>
        <dbReference type="ARBA" id="ARBA00023163"/>
    </source>
</evidence>
<evidence type="ECO:0000256" key="1">
    <source>
        <dbReference type="ARBA" id="ARBA00004123"/>
    </source>
</evidence>
<dbReference type="GO" id="GO:0000978">
    <property type="term" value="F:RNA polymerase II cis-regulatory region sequence-specific DNA binding"/>
    <property type="evidence" value="ECO:0007669"/>
    <property type="project" value="TreeGrafter"/>
</dbReference>
<keyword evidence="4 7" id="KW-0010">Activator</keyword>
<evidence type="ECO:0000256" key="4">
    <source>
        <dbReference type="ARBA" id="ARBA00023159"/>
    </source>
</evidence>
<dbReference type="OrthoDB" id="150687at2759"/>
<dbReference type="PANTHER" id="PTHR13074:SF9">
    <property type="entry name" value="MEDIATOR OF RNA POLYMERASE II TRANSCRIPTION SUBUNIT 8"/>
    <property type="match status" value="1"/>
</dbReference>
<dbReference type="GO" id="GO:0070847">
    <property type="term" value="C:core mediator complex"/>
    <property type="evidence" value="ECO:0007669"/>
    <property type="project" value="TreeGrafter"/>
</dbReference>
<keyword evidence="5 7" id="KW-0804">Transcription</keyword>
<evidence type="ECO:0000256" key="2">
    <source>
        <dbReference type="ARBA" id="ARBA00005716"/>
    </source>
</evidence>
<reference evidence="8" key="1">
    <citation type="submission" date="2018-11" db="EMBL/GenBank/DDBJ databases">
        <authorList>
            <consortium name="Pathogen Informatics"/>
        </authorList>
    </citation>
    <scope>NUCLEOTIDE SEQUENCE</scope>
</reference>
<protein>
    <recommendedName>
        <fullName evidence="7">Mediator of RNA polymerase II transcription subunit 8</fullName>
    </recommendedName>
    <alternativeName>
        <fullName evidence="7">Mediator complex subunit 8</fullName>
    </alternativeName>
</protein>
<keyword evidence="9" id="KW-1185">Reference proteome</keyword>
<dbReference type="InterPro" id="IPR019364">
    <property type="entry name" value="Mediatior_Med8_fun/met"/>
</dbReference>
<accession>A0A448X0Y7</accession>
<dbReference type="EMBL" id="CAAALY010071214">
    <property type="protein sequence ID" value="VEL25024.1"/>
    <property type="molecule type" value="Genomic_DNA"/>
</dbReference>
<evidence type="ECO:0000256" key="6">
    <source>
        <dbReference type="ARBA" id="ARBA00023242"/>
    </source>
</evidence>
<evidence type="ECO:0000256" key="7">
    <source>
        <dbReference type="RuleBase" id="RU364144"/>
    </source>
</evidence>
<dbReference type="GO" id="GO:0016592">
    <property type="term" value="C:mediator complex"/>
    <property type="evidence" value="ECO:0007669"/>
    <property type="project" value="InterPro"/>
</dbReference>
<dbReference type="Pfam" id="PF10232">
    <property type="entry name" value="Med8"/>
    <property type="match status" value="1"/>
</dbReference>
<dbReference type="Proteomes" id="UP000784294">
    <property type="component" value="Unassembled WGS sequence"/>
</dbReference>
<sequence>MQAAEKRQLDSIKSLYASAFKLKLKLQELMFKLETQGERCDWPNYLNTLGLCASELNEIRKFVESERFPQADSLVLTPLLLSPDPDPILGKATEERLSVFNHDSVPQYLRTRLDPHVSCLLNFFLF</sequence>
<keyword evidence="6 7" id="KW-0539">Nucleus</keyword>
<proteinExistence type="inferred from homology"/>
<gene>
    <name evidence="7" type="primary">MED8</name>
    <name evidence="8" type="ORF">PXEA_LOCUS18464</name>
</gene>
<comment type="subcellular location">
    <subcellularLocation>
        <location evidence="1 7">Nucleus</location>
    </subcellularLocation>
</comment>
<dbReference type="GO" id="GO:0006357">
    <property type="term" value="P:regulation of transcription by RNA polymerase II"/>
    <property type="evidence" value="ECO:0007669"/>
    <property type="project" value="InterPro"/>
</dbReference>
<dbReference type="GO" id="GO:0003712">
    <property type="term" value="F:transcription coregulator activity"/>
    <property type="evidence" value="ECO:0007669"/>
    <property type="project" value="InterPro"/>
</dbReference>
<dbReference type="PANTHER" id="PTHR13074">
    <property type="entry name" value="MEDIATOR OF RNA POLYMERASE II TRANSCRIPTION SUBUNIT 8"/>
    <property type="match status" value="1"/>
</dbReference>
<name>A0A448X0Y7_9PLAT</name>